<feature type="region of interest" description="Disordered" evidence="1">
    <location>
        <begin position="1"/>
        <end position="138"/>
    </location>
</feature>
<proteinExistence type="predicted"/>
<feature type="region of interest" description="Disordered" evidence="1">
    <location>
        <begin position="465"/>
        <end position="487"/>
    </location>
</feature>
<evidence type="ECO:0000313" key="2">
    <source>
        <dbReference type="EMBL" id="CAK4034234.1"/>
    </source>
</evidence>
<feature type="compositionally biased region" description="Acidic residues" evidence="1">
    <location>
        <begin position="97"/>
        <end position="112"/>
    </location>
</feature>
<comment type="caution">
    <text evidence="2">The sequence shown here is derived from an EMBL/GenBank/DDBJ whole genome shotgun (WGS) entry which is preliminary data.</text>
</comment>
<accession>A0AAI8Z860</accession>
<feature type="region of interest" description="Disordered" evidence="1">
    <location>
        <begin position="358"/>
        <end position="395"/>
    </location>
</feature>
<dbReference type="EMBL" id="CAVMBE010000109">
    <property type="protein sequence ID" value="CAK4034234.1"/>
    <property type="molecule type" value="Genomic_DNA"/>
</dbReference>
<gene>
    <name evidence="2" type="ORF">LECACI_7A009392</name>
</gene>
<sequence length="510" mass="57765">MIRQERSGETDLSTRPENQGDEELSRVAATMEVDTDEYNRENEANDGPPPTPAAHSARRRSSRKTLPLSGRTGYRDHDQMELVSLFESENCHGGDDHDMEEGPDDEREDTDSEAQACRTAQQAKPRGRRRTWRSGQSDRPVRARAFSCFDMCGKDQTHRTAIGNRLYKIWGDDVTTWPTYSLHPTPMALEKEQRMVFPSDKRLDPPDWGLNFLRAFLQLVETAQGRGQEQLLAAELERAVNRRMRQGLATDKNFITMIDLWDVLHLSLIVRLELPRSTVRRRSSTLGARDGSQAPFRSSQLGARRQKHSEVSTGASLGVQQFNIRQNSEAYVASREQASTLSEDHSQPSPIAACLDTNGERSETSAELVMQEAESSNRHDSHRASPSHMSDDGAPPSLKADFHAWIIKQVEEKGRLEEEIARCQHEFAEEERQIDERQNTSAEYRSLADEYQRKADAYMRKAGAHQRRAEQQDNEAQSLKRGLGERTDQITGKRAKLETVKARLLASIGV</sequence>
<dbReference type="AlphaFoldDB" id="A0AAI8Z860"/>
<reference evidence="2" key="1">
    <citation type="submission" date="2023-11" db="EMBL/GenBank/DDBJ databases">
        <authorList>
            <person name="Alioto T."/>
            <person name="Alioto T."/>
            <person name="Gomez Garrido J."/>
        </authorList>
    </citation>
    <scope>NUCLEOTIDE SEQUENCE</scope>
</reference>
<organism evidence="2 3">
    <name type="scientific">Lecanosticta acicola</name>
    <dbReference type="NCBI Taxonomy" id="111012"/>
    <lineage>
        <taxon>Eukaryota</taxon>
        <taxon>Fungi</taxon>
        <taxon>Dikarya</taxon>
        <taxon>Ascomycota</taxon>
        <taxon>Pezizomycotina</taxon>
        <taxon>Dothideomycetes</taxon>
        <taxon>Dothideomycetidae</taxon>
        <taxon>Mycosphaerellales</taxon>
        <taxon>Mycosphaerellaceae</taxon>
        <taxon>Lecanosticta</taxon>
    </lineage>
</organism>
<name>A0AAI8Z860_9PEZI</name>
<dbReference type="Proteomes" id="UP001296104">
    <property type="component" value="Unassembled WGS sequence"/>
</dbReference>
<protein>
    <submittedName>
        <fullName evidence="2">Uncharacterized protein</fullName>
    </submittedName>
</protein>
<evidence type="ECO:0000256" key="1">
    <source>
        <dbReference type="SAM" id="MobiDB-lite"/>
    </source>
</evidence>
<evidence type="ECO:0000313" key="3">
    <source>
        <dbReference type="Proteomes" id="UP001296104"/>
    </source>
</evidence>
<feature type="region of interest" description="Disordered" evidence="1">
    <location>
        <begin position="280"/>
        <end position="314"/>
    </location>
</feature>
<feature type="compositionally biased region" description="Basic and acidic residues" evidence="1">
    <location>
        <begin position="1"/>
        <end position="14"/>
    </location>
</feature>
<keyword evidence="3" id="KW-1185">Reference proteome</keyword>